<sequence length="665" mass="75106">MGNGSSLPSEYKQKITAAFQIKNTEAWRNADDFDDELEMRNELMNLRALAAELVKDDRRKSTVYVQPTEKSLAVKKMLHAAMAMNPFFKRCRTPEKEEMLGAFKFVHFDAKHVIIQQGDRGDEFYVLESGTVEFHVESRGKVGACGMGRGFGELALMYNTPRSASCIAATECTAWTLDRSTFRAILAKHAKKRALAYKELLKKVILNKDKHFMGPTRPLTDCITEAQLTKLAGAMDEEHQLDGTDIIREGDEGKTFYVISSGTVEVTIKDVGKVAELHEGDYFGERALVADDKRTATCTAIGNDCRVLTLDREDFVALLGSVEDLVQHGTNEEVEVVEQEDRVALDVTLEVLDVQRTLGHGAFGKVQLVMDRRNGTSYALKYQSKAMIVENSLCDHVLREREMLMKLDHPCIVKLYCSFQDRCYIYFLLEILTGGEIFAYLRKQQRFSESTCKFYANAVTQALQHMHEKRVAYRDLKPENICLDSRGYPRLVDFSLAKVVDTRTWTLCGSPDYLAPEIILNEGHDRAVDYWALGVLAFEMVDGKTPFFAERPMDVYEKILEGKYKMPPHCSGHLENIIHLLLRPNQGKRLGNGKGGVEAINDHRFFAGYTYVTARVPIKIEKAEDSDESDVENYFVEDEEEKGDDVAPEPSAWTPALDAGAEIRL</sequence>
<evidence type="ECO:0000256" key="9">
    <source>
        <dbReference type="PIRSR" id="PIRSR000559-2"/>
    </source>
</evidence>
<keyword evidence="6 9" id="KW-0067">ATP-binding</keyword>
<dbReference type="GO" id="GO:0030553">
    <property type="term" value="F:cGMP binding"/>
    <property type="evidence" value="ECO:0007669"/>
    <property type="project" value="UniProtKB-KW"/>
</dbReference>
<accession>A0A7S4A5I7</accession>
<evidence type="ECO:0000256" key="7">
    <source>
        <dbReference type="ARBA" id="ARBA00022992"/>
    </source>
</evidence>
<name>A0A7S4A5I7_9STRA</name>
<gene>
    <name evidence="14" type="ORF">PCAL00307_LOCUS19660</name>
    <name evidence="15" type="ORF">PECAL_3P10560</name>
</gene>
<keyword evidence="2" id="KW-0140">cGMP</keyword>
<feature type="domain" description="Protein kinase" evidence="12">
    <location>
        <begin position="352"/>
        <end position="606"/>
    </location>
</feature>
<feature type="domain" description="Cyclic nucleotide-binding" evidence="13">
    <location>
        <begin position="87"/>
        <end position="203"/>
    </location>
</feature>
<dbReference type="PROSITE" id="PS00107">
    <property type="entry name" value="PROTEIN_KINASE_ATP"/>
    <property type="match status" value="1"/>
</dbReference>
<keyword evidence="7" id="KW-0142">cGMP-binding</keyword>
<dbReference type="Gene3D" id="2.60.120.10">
    <property type="entry name" value="Jelly Rolls"/>
    <property type="match status" value="2"/>
</dbReference>
<dbReference type="FunFam" id="1.10.510.10:FF:000571">
    <property type="entry name" value="Maternal embryonic leucine zipper kinase"/>
    <property type="match status" value="1"/>
</dbReference>
<proteinExistence type="predicted"/>
<evidence type="ECO:0000259" key="12">
    <source>
        <dbReference type="PROSITE" id="PS50011"/>
    </source>
</evidence>
<dbReference type="InterPro" id="IPR014710">
    <property type="entry name" value="RmlC-like_jellyroll"/>
</dbReference>
<evidence type="ECO:0000313" key="15">
    <source>
        <dbReference type="EMBL" id="CAH0371129.1"/>
    </source>
</evidence>
<evidence type="ECO:0008006" key="17">
    <source>
        <dbReference type="Google" id="ProtNLM"/>
    </source>
</evidence>
<feature type="active site" description="Proton acceptor" evidence="8">
    <location>
        <position position="475"/>
    </location>
</feature>
<reference evidence="15" key="2">
    <citation type="submission" date="2021-11" db="EMBL/GenBank/DDBJ databases">
        <authorList>
            <consortium name="Genoscope - CEA"/>
            <person name="William W."/>
        </authorList>
    </citation>
    <scope>NUCLEOTIDE SEQUENCE</scope>
</reference>
<dbReference type="AlphaFoldDB" id="A0A7S4A5I7"/>
<reference evidence="14" key="1">
    <citation type="submission" date="2021-01" db="EMBL/GenBank/DDBJ databases">
        <authorList>
            <person name="Corre E."/>
            <person name="Pelletier E."/>
            <person name="Niang G."/>
            <person name="Scheremetjew M."/>
            <person name="Finn R."/>
            <person name="Kale V."/>
            <person name="Holt S."/>
            <person name="Cochrane G."/>
            <person name="Meng A."/>
            <person name="Brown T."/>
            <person name="Cohen L."/>
        </authorList>
    </citation>
    <scope>NUCLEOTIDE SEQUENCE</scope>
    <source>
        <strain evidence="14">CCMP1756</strain>
    </source>
</reference>
<dbReference type="PIRSF" id="PIRSF000559">
    <property type="entry name" value="cGMP-dep_kinase"/>
    <property type="match status" value="1"/>
</dbReference>
<evidence type="ECO:0000256" key="6">
    <source>
        <dbReference type="ARBA" id="ARBA00022840"/>
    </source>
</evidence>
<keyword evidence="3" id="KW-0808">Transferase</keyword>
<dbReference type="CDD" id="cd00038">
    <property type="entry name" value="CAP_ED"/>
    <property type="match status" value="2"/>
</dbReference>
<evidence type="ECO:0000259" key="13">
    <source>
        <dbReference type="PROSITE" id="PS50042"/>
    </source>
</evidence>
<dbReference type="EMBL" id="CAKKNE010000003">
    <property type="protein sequence ID" value="CAH0371129.1"/>
    <property type="molecule type" value="Genomic_DNA"/>
</dbReference>
<dbReference type="InterPro" id="IPR008271">
    <property type="entry name" value="Ser/Thr_kinase_AS"/>
</dbReference>
<dbReference type="InterPro" id="IPR000595">
    <property type="entry name" value="cNMP-bd_dom"/>
</dbReference>
<dbReference type="PROSITE" id="PS00108">
    <property type="entry name" value="PROTEIN_KINASE_ST"/>
    <property type="match status" value="1"/>
</dbReference>
<dbReference type="PANTHER" id="PTHR24353">
    <property type="entry name" value="CYCLIC NUCLEOTIDE-DEPENDENT PROTEIN KINASE"/>
    <property type="match status" value="1"/>
</dbReference>
<dbReference type="InterPro" id="IPR017441">
    <property type="entry name" value="Protein_kinase_ATP_BS"/>
</dbReference>
<dbReference type="EMBL" id="HBIW01022802">
    <property type="protein sequence ID" value="CAE0704212.1"/>
    <property type="molecule type" value="Transcribed_RNA"/>
</dbReference>
<evidence type="ECO:0000313" key="16">
    <source>
        <dbReference type="Proteomes" id="UP000789595"/>
    </source>
</evidence>
<dbReference type="SMART" id="SM00220">
    <property type="entry name" value="S_TKc"/>
    <property type="match status" value="1"/>
</dbReference>
<keyword evidence="16" id="KW-1185">Reference proteome</keyword>
<dbReference type="Proteomes" id="UP000789595">
    <property type="component" value="Unassembled WGS sequence"/>
</dbReference>
<dbReference type="GO" id="GO:0005524">
    <property type="term" value="F:ATP binding"/>
    <property type="evidence" value="ECO:0007669"/>
    <property type="project" value="UniProtKB-UniRule"/>
</dbReference>
<dbReference type="PRINTS" id="PR00103">
    <property type="entry name" value="CAMPKINASE"/>
</dbReference>
<keyword evidence="4 9" id="KW-0547">Nucleotide-binding</keyword>
<feature type="region of interest" description="Disordered" evidence="11">
    <location>
        <begin position="624"/>
        <end position="665"/>
    </location>
</feature>
<feature type="binding site" evidence="9 10">
    <location>
        <position position="381"/>
    </location>
    <ligand>
        <name>ATP</name>
        <dbReference type="ChEBI" id="CHEBI:30616"/>
    </ligand>
</feature>
<dbReference type="GO" id="GO:0004692">
    <property type="term" value="F:cGMP-dependent protein kinase activity"/>
    <property type="evidence" value="ECO:0007669"/>
    <property type="project" value="InterPro"/>
</dbReference>
<evidence type="ECO:0000256" key="3">
    <source>
        <dbReference type="ARBA" id="ARBA00022679"/>
    </source>
</evidence>
<dbReference type="InterPro" id="IPR018488">
    <property type="entry name" value="cNMP-bd_CS"/>
</dbReference>
<dbReference type="FunFam" id="3.30.200.20:FF:000042">
    <property type="entry name" value="Aurora kinase A"/>
    <property type="match status" value="1"/>
</dbReference>
<dbReference type="PROSITE" id="PS50011">
    <property type="entry name" value="PROTEIN_KINASE_DOM"/>
    <property type="match status" value="1"/>
</dbReference>
<dbReference type="SUPFAM" id="SSF56112">
    <property type="entry name" value="Protein kinase-like (PK-like)"/>
    <property type="match status" value="1"/>
</dbReference>
<evidence type="ECO:0000256" key="5">
    <source>
        <dbReference type="ARBA" id="ARBA00022777"/>
    </source>
</evidence>
<feature type="binding site" evidence="9">
    <location>
        <begin position="358"/>
        <end position="366"/>
    </location>
    <ligand>
        <name>ATP</name>
        <dbReference type="ChEBI" id="CHEBI:30616"/>
    </ligand>
</feature>
<evidence type="ECO:0000256" key="2">
    <source>
        <dbReference type="ARBA" id="ARBA00022535"/>
    </source>
</evidence>
<dbReference type="OrthoDB" id="63267at2759"/>
<dbReference type="SMART" id="SM00100">
    <property type="entry name" value="cNMP"/>
    <property type="match status" value="2"/>
</dbReference>
<organism evidence="14">
    <name type="scientific">Pelagomonas calceolata</name>
    <dbReference type="NCBI Taxonomy" id="35677"/>
    <lineage>
        <taxon>Eukaryota</taxon>
        <taxon>Sar</taxon>
        <taxon>Stramenopiles</taxon>
        <taxon>Ochrophyta</taxon>
        <taxon>Pelagophyceae</taxon>
        <taxon>Pelagomonadales</taxon>
        <taxon>Pelagomonadaceae</taxon>
        <taxon>Pelagomonas</taxon>
    </lineage>
</organism>
<dbReference type="Gene3D" id="3.30.200.20">
    <property type="entry name" value="Phosphorylase Kinase, domain 1"/>
    <property type="match status" value="1"/>
</dbReference>
<dbReference type="SUPFAM" id="SSF51206">
    <property type="entry name" value="cAMP-binding domain-like"/>
    <property type="match status" value="2"/>
</dbReference>
<dbReference type="Pfam" id="PF00069">
    <property type="entry name" value="Pkinase"/>
    <property type="match status" value="1"/>
</dbReference>
<dbReference type="PROSITE" id="PS50042">
    <property type="entry name" value="CNMP_BINDING_3"/>
    <property type="match status" value="2"/>
</dbReference>
<feature type="domain" description="Cyclic nucleotide-binding" evidence="13">
    <location>
        <begin position="219"/>
        <end position="336"/>
    </location>
</feature>
<dbReference type="InterPro" id="IPR011009">
    <property type="entry name" value="Kinase-like_dom_sf"/>
</dbReference>
<dbReference type="InterPro" id="IPR000719">
    <property type="entry name" value="Prot_kinase_dom"/>
</dbReference>
<dbReference type="PROSITE" id="PS00888">
    <property type="entry name" value="CNMP_BINDING_1"/>
    <property type="match status" value="2"/>
</dbReference>
<evidence type="ECO:0000313" key="14">
    <source>
        <dbReference type="EMBL" id="CAE0704212.1"/>
    </source>
</evidence>
<evidence type="ECO:0000256" key="4">
    <source>
        <dbReference type="ARBA" id="ARBA00022741"/>
    </source>
</evidence>
<keyword evidence="1" id="KW-0723">Serine/threonine-protein kinase</keyword>
<evidence type="ECO:0000256" key="10">
    <source>
        <dbReference type="PROSITE-ProRule" id="PRU10141"/>
    </source>
</evidence>
<dbReference type="InterPro" id="IPR002374">
    <property type="entry name" value="cGMP_dep_kinase"/>
</dbReference>
<dbReference type="Gene3D" id="1.10.510.10">
    <property type="entry name" value="Transferase(Phosphotransferase) domain 1"/>
    <property type="match status" value="1"/>
</dbReference>
<evidence type="ECO:0000256" key="11">
    <source>
        <dbReference type="SAM" id="MobiDB-lite"/>
    </source>
</evidence>
<keyword evidence="5" id="KW-0418">Kinase</keyword>
<dbReference type="Pfam" id="PF00027">
    <property type="entry name" value="cNMP_binding"/>
    <property type="match status" value="2"/>
</dbReference>
<evidence type="ECO:0000256" key="8">
    <source>
        <dbReference type="PIRSR" id="PIRSR000559-1"/>
    </source>
</evidence>
<dbReference type="InterPro" id="IPR018490">
    <property type="entry name" value="cNMP-bd_dom_sf"/>
</dbReference>
<feature type="compositionally biased region" description="Acidic residues" evidence="11">
    <location>
        <begin position="624"/>
        <end position="647"/>
    </location>
</feature>
<dbReference type="PANTHER" id="PTHR24353:SF147">
    <property type="entry name" value="CGMP-DEPENDENT SERINE_THREONIN PROTEIN KINASE-RELATED"/>
    <property type="match status" value="1"/>
</dbReference>
<protein>
    <recommendedName>
        <fullName evidence="17">cGMP-dependent protein kinase</fullName>
    </recommendedName>
</protein>
<evidence type="ECO:0000256" key="1">
    <source>
        <dbReference type="ARBA" id="ARBA00022527"/>
    </source>
</evidence>